<dbReference type="PANTHER" id="PTHR43065:SF42">
    <property type="entry name" value="TWO-COMPONENT SENSOR PPRA"/>
    <property type="match status" value="1"/>
</dbReference>
<dbReference type="GO" id="GO:0004673">
    <property type="term" value="F:protein histidine kinase activity"/>
    <property type="evidence" value="ECO:0007669"/>
    <property type="project" value="UniProtKB-EC"/>
</dbReference>
<dbReference type="InterPro" id="IPR005467">
    <property type="entry name" value="His_kinase_dom"/>
</dbReference>
<dbReference type="PANTHER" id="PTHR43065">
    <property type="entry name" value="SENSOR HISTIDINE KINASE"/>
    <property type="match status" value="1"/>
</dbReference>
<dbReference type="InterPro" id="IPR011006">
    <property type="entry name" value="CheY-like_superfamily"/>
</dbReference>
<gene>
    <name evidence="6" type="ORF">DCW38_05935</name>
</gene>
<reference evidence="6 7" key="1">
    <citation type="journal article" date="2018" name="Nat. Biotechnol.">
        <title>A standardized bacterial taxonomy based on genome phylogeny substantially revises the tree of life.</title>
        <authorList>
            <person name="Parks D.H."/>
            <person name="Chuvochina M."/>
            <person name="Waite D.W."/>
            <person name="Rinke C."/>
            <person name="Skarshewski A."/>
            <person name="Chaumeil P.A."/>
            <person name="Hugenholtz P."/>
        </authorList>
    </citation>
    <scope>NUCLEOTIDE SEQUENCE [LARGE SCALE GENOMIC DNA]</scope>
    <source>
        <strain evidence="6">UBA9956</strain>
    </source>
</reference>
<comment type="caution">
    <text evidence="6">The sequence shown here is derived from an EMBL/GenBank/DDBJ whole genome shotgun (WGS) entry which is preliminary data.</text>
</comment>
<dbReference type="Gene3D" id="3.40.50.2300">
    <property type="match status" value="1"/>
</dbReference>
<dbReference type="EC" id="2.7.13.3" evidence="2"/>
<sequence length="225" mass="24722">MTKGRIVQRSSLRSQLSVTGNRTGIPPNILPHVFDPFFTTKQNGIGLGLAMVYSIIKKHDGCIDVESKINLGTTFHIFLPASKKQPQERKKISVEKPTRAGRILIMDDEASIRETTEKLLESMGFEVLTSENGEAALNILTEVNDRGLKIDAVILELTVPGGMGGKDIISDIRKTNPNIIIIASSGYSEDPVMSNPGSFGFTDSLAKPYRINQLLEILSKHLNFN</sequence>
<evidence type="ECO:0000313" key="7">
    <source>
        <dbReference type="Proteomes" id="UP000264062"/>
    </source>
</evidence>
<proteinExistence type="predicted"/>
<evidence type="ECO:0000256" key="2">
    <source>
        <dbReference type="ARBA" id="ARBA00012438"/>
    </source>
</evidence>
<evidence type="ECO:0000259" key="5">
    <source>
        <dbReference type="PROSITE" id="PS50110"/>
    </source>
</evidence>
<dbReference type="SUPFAM" id="SSF55874">
    <property type="entry name" value="ATPase domain of HSP90 chaperone/DNA topoisomerase II/histidine kinase"/>
    <property type="match status" value="1"/>
</dbReference>
<feature type="domain" description="Histidine kinase" evidence="4">
    <location>
        <begin position="1"/>
        <end position="83"/>
    </location>
</feature>
<dbReference type="InterPro" id="IPR004358">
    <property type="entry name" value="Sig_transdc_His_kin-like_C"/>
</dbReference>
<dbReference type="PROSITE" id="PS50109">
    <property type="entry name" value="HIS_KIN"/>
    <property type="match status" value="1"/>
</dbReference>
<dbReference type="SMART" id="SM00387">
    <property type="entry name" value="HATPase_c"/>
    <property type="match status" value="1"/>
</dbReference>
<dbReference type="SUPFAM" id="SSF52172">
    <property type="entry name" value="CheY-like"/>
    <property type="match status" value="1"/>
</dbReference>
<dbReference type="InterPro" id="IPR001789">
    <property type="entry name" value="Sig_transdc_resp-reg_receiver"/>
</dbReference>
<evidence type="ECO:0000256" key="1">
    <source>
        <dbReference type="ARBA" id="ARBA00000085"/>
    </source>
</evidence>
<dbReference type="GO" id="GO:0000160">
    <property type="term" value="P:phosphorelay signal transduction system"/>
    <property type="evidence" value="ECO:0007669"/>
    <property type="project" value="InterPro"/>
</dbReference>
<protein>
    <recommendedName>
        <fullName evidence="2">histidine kinase</fullName>
        <ecNumber evidence="2">2.7.13.3</ecNumber>
    </recommendedName>
</protein>
<accession>A0A350HAY7</accession>
<dbReference type="InterPro" id="IPR003594">
    <property type="entry name" value="HATPase_dom"/>
</dbReference>
<comment type="caution">
    <text evidence="3">Lacks conserved residue(s) required for the propagation of feature annotation.</text>
</comment>
<dbReference type="Proteomes" id="UP000264062">
    <property type="component" value="Unassembled WGS sequence"/>
</dbReference>
<dbReference type="SMART" id="SM00448">
    <property type="entry name" value="REC"/>
    <property type="match status" value="1"/>
</dbReference>
<dbReference type="Gene3D" id="3.30.565.10">
    <property type="entry name" value="Histidine kinase-like ATPase, C-terminal domain"/>
    <property type="match status" value="1"/>
</dbReference>
<dbReference type="EMBL" id="DMZY01000176">
    <property type="protein sequence ID" value="HAV92703.1"/>
    <property type="molecule type" value="Genomic_DNA"/>
</dbReference>
<evidence type="ECO:0000259" key="4">
    <source>
        <dbReference type="PROSITE" id="PS50109"/>
    </source>
</evidence>
<name>A0A350HAY7_UNCW3</name>
<dbReference type="CDD" id="cd00156">
    <property type="entry name" value="REC"/>
    <property type="match status" value="1"/>
</dbReference>
<dbReference type="AlphaFoldDB" id="A0A350HAY7"/>
<dbReference type="InterPro" id="IPR036890">
    <property type="entry name" value="HATPase_C_sf"/>
</dbReference>
<dbReference type="PROSITE" id="PS50110">
    <property type="entry name" value="RESPONSE_REGULATORY"/>
    <property type="match status" value="1"/>
</dbReference>
<evidence type="ECO:0000256" key="3">
    <source>
        <dbReference type="PROSITE-ProRule" id="PRU00169"/>
    </source>
</evidence>
<feature type="domain" description="Response regulatory" evidence="5">
    <location>
        <begin position="102"/>
        <end position="222"/>
    </location>
</feature>
<dbReference type="Pfam" id="PF02518">
    <property type="entry name" value="HATPase_c"/>
    <property type="match status" value="1"/>
</dbReference>
<dbReference type="PRINTS" id="PR00344">
    <property type="entry name" value="BCTRLSENSOR"/>
</dbReference>
<organism evidence="6 7">
    <name type="scientific">candidate division WOR-3 bacterium</name>
    <dbReference type="NCBI Taxonomy" id="2052148"/>
    <lineage>
        <taxon>Bacteria</taxon>
        <taxon>Bacteria division WOR-3</taxon>
    </lineage>
</organism>
<evidence type="ECO:0000313" key="6">
    <source>
        <dbReference type="EMBL" id="HAV92703.1"/>
    </source>
</evidence>
<comment type="catalytic activity">
    <reaction evidence="1">
        <text>ATP + protein L-histidine = ADP + protein N-phospho-L-histidine.</text>
        <dbReference type="EC" id="2.7.13.3"/>
    </reaction>
</comment>
<dbReference type="Pfam" id="PF00072">
    <property type="entry name" value="Response_reg"/>
    <property type="match status" value="1"/>
</dbReference>